<dbReference type="OrthoDB" id="5395343at2759"/>
<feature type="coiled-coil region" evidence="1">
    <location>
        <begin position="576"/>
        <end position="603"/>
    </location>
</feature>
<dbReference type="Gene3D" id="1.20.58.2130">
    <property type="match status" value="1"/>
</dbReference>
<dbReference type="GO" id="GO:0006270">
    <property type="term" value="P:DNA replication initiation"/>
    <property type="evidence" value="ECO:0007669"/>
    <property type="project" value="InterPro"/>
</dbReference>
<dbReference type="PANTHER" id="PTHR28067">
    <property type="entry name" value="DNA REPLICATION REGULATOR SLD3"/>
    <property type="match status" value="1"/>
</dbReference>
<dbReference type="GO" id="GO:0031261">
    <property type="term" value="C:DNA replication preinitiation complex"/>
    <property type="evidence" value="ECO:0007669"/>
    <property type="project" value="TreeGrafter"/>
</dbReference>
<sequence>MSDDFFSLSSLDFVYFFETLNIDIYLQNIITSEEDPTNETRIISTFNLHDYINDTLIVGLIQEYLEIGFLKMLLKFNKLDYNTTYLIVEKNIFDKDLYVFYKVNIPDIILFSNNVKTIDYLKIDNSVSGTNDNLENNGKDSRSISVLRLLDNICKSDKDPLINLITDDINQNHVTKLPFYREISKKKSKNKLLLLQGEVTESINNKIVDPKSFFIEKYYHLLYSINFLSKSSNKDRFCHYIKNNVKISLLKHCDQVVKQNSTSNNTSGNKGTTNTILYKNIIENSVISVKNMDLKYSNIDLRFKDNETKILNQYEHEFDLIYHRNTCIFNNWNVIINSKKINNSNNNKYDDNLIDTLINIFKIRELKLQIITSLELLTFTTLDSNFANFDEIYKPKTFFDNIGKKRKNKKINKSLNNSDSLDQCQLLNILVNKLCLTESLIEPQLELTSEEQEIAGTLNLDANFKLSNRKKIKEIPPKLIANWHLKNCLFNETNDESLLGFYNNCLVPVYKKRLPKCLKFFENKFKGTTFEKSFSTDLSIMNSNNSNNNSSNKLSSMRKSPSKNLQELLNSDTSLLERQDTTFGSTQERLKQLEKRITSINDQTFKTKFQLSKELSFKKIQSTNNLLKRTNSVIKEESENNSNIISSDDSPGKSTNQVIEMDGRKFKRAKLQTNRASFQRTGSVKSFSLLDKLAQTFQEPHPSTDKFSTFMTEEETNEEGEIENQEKQLVDELFLKFSQRMKSNSQQLNYNSSDFDMIIKATPQKRSMFIESPHKSLDFSSEIKATPPSTIKKQSPLRRVVLSSGGEIDSHGESIISPNQFTINSSPFKTPQTAMIEEENEEEKKPTVRRKLFPE</sequence>
<evidence type="ECO:0000256" key="2">
    <source>
        <dbReference type="SAM" id="MobiDB-lite"/>
    </source>
</evidence>
<dbReference type="EMBL" id="LXPE01000195">
    <property type="protein sequence ID" value="OBA25202.1"/>
    <property type="molecule type" value="Genomic_DNA"/>
</dbReference>
<feature type="region of interest" description="Disordered" evidence="2">
    <location>
        <begin position="832"/>
        <end position="855"/>
    </location>
</feature>
<gene>
    <name evidence="3" type="ORF">HANVADRAFT_3990</name>
</gene>
<comment type="caution">
    <text evidence="3">The sequence shown here is derived from an EMBL/GenBank/DDBJ whole genome shotgun (WGS) entry which is preliminary data.</text>
</comment>
<feature type="compositionally biased region" description="Basic and acidic residues" evidence="2">
    <location>
        <begin position="842"/>
        <end position="855"/>
    </location>
</feature>
<feature type="compositionally biased region" description="Low complexity" evidence="2">
    <location>
        <begin position="541"/>
        <end position="559"/>
    </location>
</feature>
<name>A0A1B7T902_9ASCO</name>
<evidence type="ECO:0000256" key="1">
    <source>
        <dbReference type="SAM" id="Coils"/>
    </source>
</evidence>
<protein>
    <submittedName>
        <fullName evidence="3">Uncharacterized protein</fullName>
    </submittedName>
</protein>
<keyword evidence="4" id="KW-1185">Reference proteome</keyword>
<accession>A0A1B7T902</accession>
<dbReference type="InterPro" id="IPR042511">
    <property type="entry name" value="Sld3"/>
</dbReference>
<evidence type="ECO:0000313" key="3">
    <source>
        <dbReference type="EMBL" id="OBA25202.1"/>
    </source>
</evidence>
<organism evidence="3 4">
    <name type="scientific">Hanseniaspora valbyensis NRRL Y-1626</name>
    <dbReference type="NCBI Taxonomy" id="766949"/>
    <lineage>
        <taxon>Eukaryota</taxon>
        <taxon>Fungi</taxon>
        <taxon>Dikarya</taxon>
        <taxon>Ascomycota</taxon>
        <taxon>Saccharomycotina</taxon>
        <taxon>Saccharomycetes</taxon>
        <taxon>Saccharomycodales</taxon>
        <taxon>Saccharomycodaceae</taxon>
        <taxon>Hanseniaspora</taxon>
    </lineage>
</organism>
<dbReference type="AlphaFoldDB" id="A0A1B7T902"/>
<dbReference type="Proteomes" id="UP000092321">
    <property type="component" value="Unassembled WGS sequence"/>
</dbReference>
<dbReference type="PANTHER" id="PTHR28067:SF1">
    <property type="entry name" value="DNA REPLICATION REGULATOR SLD3"/>
    <property type="match status" value="1"/>
</dbReference>
<keyword evidence="1" id="KW-0175">Coiled coil</keyword>
<reference evidence="4" key="1">
    <citation type="journal article" date="2016" name="Proc. Natl. Acad. Sci. U.S.A.">
        <title>Comparative genomics of biotechnologically important yeasts.</title>
        <authorList>
            <person name="Riley R."/>
            <person name="Haridas S."/>
            <person name="Wolfe K.H."/>
            <person name="Lopes M.R."/>
            <person name="Hittinger C.T."/>
            <person name="Goeker M."/>
            <person name="Salamov A.A."/>
            <person name="Wisecaver J.H."/>
            <person name="Long T.M."/>
            <person name="Calvey C.H."/>
            <person name="Aerts A.L."/>
            <person name="Barry K.W."/>
            <person name="Choi C."/>
            <person name="Clum A."/>
            <person name="Coughlan A.Y."/>
            <person name="Deshpande S."/>
            <person name="Douglass A.P."/>
            <person name="Hanson S.J."/>
            <person name="Klenk H.-P."/>
            <person name="LaButti K.M."/>
            <person name="Lapidus A."/>
            <person name="Lindquist E.A."/>
            <person name="Lipzen A.M."/>
            <person name="Meier-Kolthoff J.P."/>
            <person name="Ohm R.A."/>
            <person name="Otillar R.P."/>
            <person name="Pangilinan J.L."/>
            <person name="Peng Y."/>
            <person name="Rokas A."/>
            <person name="Rosa C.A."/>
            <person name="Scheuner C."/>
            <person name="Sibirny A.A."/>
            <person name="Slot J.C."/>
            <person name="Stielow J.B."/>
            <person name="Sun H."/>
            <person name="Kurtzman C.P."/>
            <person name="Blackwell M."/>
            <person name="Grigoriev I.V."/>
            <person name="Jeffries T.W."/>
        </authorList>
    </citation>
    <scope>NUCLEOTIDE SEQUENCE [LARGE SCALE GENOMIC DNA]</scope>
    <source>
        <strain evidence="4">NRRL Y-1626</strain>
    </source>
</reference>
<feature type="region of interest" description="Disordered" evidence="2">
    <location>
        <begin position="541"/>
        <end position="563"/>
    </location>
</feature>
<proteinExistence type="predicted"/>
<evidence type="ECO:0000313" key="4">
    <source>
        <dbReference type="Proteomes" id="UP000092321"/>
    </source>
</evidence>